<dbReference type="Proteomes" id="UP001589613">
    <property type="component" value="Unassembled WGS sequence"/>
</dbReference>
<evidence type="ECO:0000256" key="1">
    <source>
        <dbReference type="SAM" id="MobiDB-lite"/>
    </source>
</evidence>
<sequence>MPTPVNLAKLAMKYGPVVYTLAQKYGPQVAEQILRKDAPARQFVDGQRQRLGSGARKQALAHADSLVDGAVQQVFHAGEPYWVVFSRNEPVGVHPHTNLPYETLLLNADPSKRRRPEEVRRTVSLPRTPRRTRRQP</sequence>
<protein>
    <submittedName>
        <fullName evidence="2">Uncharacterized protein</fullName>
    </submittedName>
</protein>
<dbReference type="RefSeq" id="WP_075957164.1">
    <property type="nucleotide sequence ID" value="NZ_JBHMAX010000012.1"/>
</dbReference>
<dbReference type="EMBL" id="JBHMAX010000012">
    <property type="protein sequence ID" value="MFB9731458.1"/>
    <property type="molecule type" value="Genomic_DNA"/>
</dbReference>
<proteinExistence type="predicted"/>
<evidence type="ECO:0000313" key="2">
    <source>
        <dbReference type="EMBL" id="MFB9731458.1"/>
    </source>
</evidence>
<organism evidence="2 3">
    <name type="scientific">Ornithinimicrobium kibberense</name>
    <dbReference type="NCBI Taxonomy" id="282060"/>
    <lineage>
        <taxon>Bacteria</taxon>
        <taxon>Bacillati</taxon>
        <taxon>Actinomycetota</taxon>
        <taxon>Actinomycetes</taxon>
        <taxon>Micrococcales</taxon>
        <taxon>Ornithinimicrobiaceae</taxon>
        <taxon>Ornithinimicrobium</taxon>
    </lineage>
</organism>
<feature type="region of interest" description="Disordered" evidence="1">
    <location>
        <begin position="107"/>
        <end position="136"/>
    </location>
</feature>
<evidence type="ECO:0000313" key="3">
    <source>
        <dbReference type="Proteomes" id="UP001589613"/>
    </source>
</evidence>
<reference evidence="2 3" key="1">
    <citation type="submission" date="2024-09" db="EMBL/GenBank/DDBJ databases">
        <authorList>
            <person name="Sun Q."/>
            <person name="Mori K."/>
        </authorList>
    </citation>
    <scope>NUCLEOTIDE SEQUENCE [LARGE SCALE GENOMIC DNA]</scope>
    <source>
        <strain evidence="2 3">JCM 12763</strain>
    </source>
</reference>
<comment type="caution">
    <text evidence="2">The sequence shown here is derived from an EMBL/GenBank/DDBJ whole genome shotgun (WGS) entry which is preliminary data.</text>
</comment>
<gene>
    <name evidence="2" type="ORF">ACFFN0_05335</name>
</gene>
<keyword evidence="3" id="KW-1185">Reference proteome</keyword>
<accession>A0ABV5V143</accession>
<name>A0ABV5V143_9MICO</name>